<dbReference type="AlphaFoldDB" id="A0AA39MZL3"/>
<keyword evidence="3" id="KW-1185">Reference proteome</keyword>
<feature type="domain" description="DUF6570" evidence="1">
    <location>
        <begin position="135"/>
        <end position="203"/>
    </location>
</feature>
<dbReference type="GeneID" id="85353398"/>
<sequence>MSKSDTTKVLKAKVQEHFREDVGTHNRTRVKWMDEYLLSIDMLVDRMSHRACRYSPRMSEDNTWIYHHFEKRACAAKRLEQHATELDEFNNKVENIWNVWPQIMSSDVKEKILHEFMEETGSEALRCRTCAVKCKEVPKFSLANKLFIGEIPPELSDLTIIEESMIALCRSKCYIFQLKADDLDIESADLQKGVKGHVIVYPQ</sequence>
<evidence type="ECO:0000313" key="2">
    <source>
        <dbReference type="EMBL" id="KAK0452776.1"/>
    </source>
</evidence>
<organism evidence="2 3">
    <name type="scientific">Armillaria tabescens</name>
    <name type="common">Ringless honey mushroom</name>
    <name type="synonym">Agaricus tabescens</name>
    <dbReference type="NCBI Taxonomy" id="1929756"/>
    <lineage>
        <taxon>Eukaryota</taxon>
        <taxon>Fungi</taxon>
        <taxon>Dikarya</taxon>
        <taxon>Basidiomycota</taxon>
        <taxon>Agaricomycotina</taxon>
        <taxon>Agaricomycetes</taxon>
        <taxon>Agaricomycetidae</taxon>
        <taxon>Agaricales</taxon>
        <taxon>Marasmiineae</taxon>
        <taxon>Physalacriaceae</taxon>
        <taxon>Desarmillaria</taxon>
    </lineage>
</organism>
<evidence type="ECO:0000313" key="3">
    <source>
        <dbReference type="Proteomes" id="UP001175211"/>
    </source>
</evidence>
<dbReference type="Pfam" id="PF20209">
    <property type="entry name" value="DUF6570"/>
    <property type="match status" value="1"/>
</dbReference>
<accession>A0AA39MZL3</accession>
<reference evidence="2" key="1">
    <citation type="submission" date="2023-06" db="EMBL/GenBank/DDBJ databases">
        <authorList>
            <consortium name="Lawrence Berkeley National Laboratory"/>
            <person name="Ahrendt S."/>
            <person name="Sahu N."/>
            <person name="Indic B."/>
            <person name="Wong-Bajracharya J."/>
            <person name="Merenyi Z."/>
            <person name="Ke H.-M."/>
            <person name="Monk M."/>
            <person name="Kocsube S."/>
            <person name="Drula E."/>
            <person name="Lipzen A."/>
            <person name="Balint B."/>
            <person name="Henrissat B."/>
            <person name="Andreopoulos B."/>
            <person name="Martin F.M."/>
            <person name="Harder C.B."/>
            <person name="Rigling D."/>
            <person name="Ford K.L."/>
            <person name="Foster G.D."/>
            <person name="Pangilinan J."/>
            <person name="Papanicolaou A."/>
            <person name="Barry K."/>
            <person name="LaButti K."/>
            <person name="Viragh M."/>
            <person name="Koriabine M."/>
            <person name="Yan M."/>
            <person name="Riley R."/>
            <person name="Champramary S."/>
            <person name="Plett K.L."/>
            <person name="Tsai I.J."/>
            <person name="Slot J."/>
            <person name="Sipos G."/>
            <person name="Plett J."/>
            <person name="Nagy L.G."/>
            <person name="Grigoriev I.V."/>
        </authorList>
    </citation>
    <scope>NUCLEOTIDE SEQUENCE</scope>
    <source>
        <strain evidence="2">CCBAS 213</strain>
    </source>
</reference>
<dbReference type="EMBL" id="JAUEPS010000030">
    <property type="protein sequence ID" value="KAK0452776.1"/>
    <property type="molecule type" value="Genomic_DNA"/>
</dbReference>
<proteinExistence type="predicted"/>
<gene>
    <name evidence="2" type="ORF">EV420DRAFT_1482083</name>
</gene>
<protein>
    <recommendedName>
        <fullName evidence="1">DUF6570 domain-containing protein</fullName>
    </recommendedName>
</protein>
<name>A0AA39MZL3_ARMTA</name>
<dbReference type="Proteomes" id="UP001175211">
    <property type="component" value="Unassembled WGS sequence"/>
</dbReference>
<comment type="caution">
    <text evidence="2">The sequence shown here is derived from an EMBL/GenBank/DDBJ whole genome shotgun (WGS) entry which is preliminary data.</text>
</comment>
<dbReference type="InterPro" id="IPR046700">
    <property type="entry name" value="DUF6570"/>
</dbReference>
<evidence type="ECO:0000259" key="1">
    <source>
        <dbReference type="Pfam" id="PF20209"/>
    </source>
</evidence>
<dbReference type="RefSeq" id="XP_060328112.1">
    <property type="nucleotide sequence ID" value="XM_060469850.1"/>
</dbReference>